<keyword evidence="3" id="KW-1185">Reference proteome</keyword>
<gene>
    <name evidence="2" type="ORF">RM531_11300</name>
</gene>
<protein>
    <submittedName>
        <fullName evidence="2">YggT family protein</fullName>
    </submittedName>
</protein>
<dbReference type="InterPro" id="IPR003425">
    <property type="entry name" value="CCB3/YggT"/>
</dbReference>
<evidence type="ECO:0000313" key="3">
    <source>
        <dbReference type="Proteomes" id="UP001259982"/>
    </source>
</evidence>
<name>A0ABU3B9B3_9GAMM</name>
<dbReference type="EMBL" id="JAVRHY010000010">
    <property type="protein sequence ID" value="MDT0619060.1"/>
    <property type="molecule type" value="Genomic_DNA"/>
</dbReference>
<sequence>MATGNANNALMFLVDTLFALYIIVLLLRMLLQIARADFHNPISQFVWQVTNPPVGVLARVIPRWRNIDLAALALAVLLCAINIQVDIWLYPEAIAAQPVAIAWWALLKTLVMVCNLFTFTILIQALASWLTPGHHTPATAVLWSVNEPLLRPVRQYVPPIGGLDISPLVVIIGLQVISRLLPLPGLFR</sequence>
<evidence type="ECO:0000256" key="1">
    <source>
        <dbReference type="SAM" id="Phobius"/>
    </source>
</evidence>
<evidence type="ECO:0000313" key="2">
    <source>
        <dbReference type="EMBL" id="MDT0619060.1"/>
    </source>
</evidence>
<keyword evidence="1" id="KW-0472">Membrane</keyword>
<dbReference type="Pfam" id="PF02325">
    <property type="entry name" value="CCB3_YggT"/>
    <property type="match status" value="2"/>
</dbReference>
<proteinExistence type="predicted"/>
<feature type="transmembrane region" description="Helical" evidence="1">
    <location>
        <begin position="69"/>
        <end position="89"/>
    </location>
</feature>
<reference evidence="2 3" key="1">
    <citation type="submission" date="2023-09" db="EMBL/GenBank/DDBJ databases">
        <authorList>
            <person name="Rey-Velasco X."/>
        </authorList>
    </citation>
    <scope>NUCLEOTIDE SEQUENCE [LARGE SCALE GENOMIC DNA]</scope>
    <source>
        <strain evidence="2 3">P385</strain>
    </source>
</reference>
<accession>A0ABU3B9B3</accession>
<feature type="transmembrane region" description="Helical" evidence="1">
    <location>
        <begin position="12"/>
        <end position="31"/>
    </location>
</feature>
<organism evidence="2 3">
    <name type="scientific">Spectribacter acetivorans</name>
    <dbReference type="NCBI Taxonomy" id="3075603"/>
    <lineage>
        <taxon>Bacteria</taxon>
        <taxon>Pseudomonadati</taxon>
        <taxon>Pseudomonadota</taxon>
        <taxon>Gammaproteobacteria</taxon>
        <taxon>Salinisphaerales</taxon>
        <taxon>Salinisphaeraceae</taxon>
        <taxon>Spectribacter</taxon>
    </lineage>
</organism>
<keyword evidence="1" id="KW-0812">Transmembrane</keyword>
<feature type="transmembrane region" description="Helical" evidence="1">
    <location>
        <begin position="101"/>
        <end position="123"/>
    </location>
</feature>
<dbReference type="Proteomes" id="UP001259982">
    <property type="component" value="Unassembled WGS sequence"/>
</dbReference>
<keyword evidence="1" id="KW-1133">Transmembrane helix</keyword>
<comment type="caution">
    <text evidence="2">The sequence shown here is derived from an EMBL/GenBank/DDBJ whole genome shotgun (WGS) entry which is preliminary data.</text>
</comment>